<protein>
    <submittedName>
        <fullName evidence="3">Arginine deiminase</fullName>
    </submittedName>
</protein>
<dbReference type="Proteomes" id="UP001431209">
    <property type="component" value="Unassembled WGS sequence"/>
</dbReference>
<reference evidence="3 4" key="1">
    <citation type="submission" date="2024-03" db="EMBL/GenBank/DDBJ databases">
        <title>The Acrasis kona genome and developmental transcriptomes reveal deep origins of eukaryotic multicellular pathways.</title>
        <authorList>
            <person name="Sheikh S."/>
            <person name="Fu C.-J."/>
            <person name="Brown M.W."/>
            <person name="Baldauf S.L."/>
        </authorList>
    </citation>
    <scope>NUCLEOTIDE SEQUENCE [LARGE SCALE GENOMIC DNA]</scope>
    <source>
        <strain evidence="3 4">ATCC MYA-3509</strain>
    </source>
</reference>
<name>A0AAW2Z3H0_9EUKA</name>
<dbReference type="InterPro" id="IPR036380">
    <property type="entry name" value="Isochorismatase-like_sf"/>
</dbReference>
<comment type="caution">
    <text evidence="3">The sequence shown here is derived from an EMBL/GenBank/DDBJ whole genome shotgun (WGS) entry which is preliminary data.</text>
</comment>
<sequence>MLLVIFIDPVFDFVDERGIFFQKFKEDSQPLIDVLPVLDDVLQCCKDLPHVKTVLCTSIYKVKQFKTDGLENLCTEERGQQSLLDPSKFNLHAIKKTNNMYDLFDANKTTELDDLVDMCDKVLVTGVTSTSCVRATIQELLKQKKSVIVALDAIAHRKSSNNTASSLVNQWNNQGVIIKDAWKSVLHEFGYEG</sequence>
<feature type="domain" description="Isochorismatase-like" evidence="2">
    <location>
        <begin position="4"/>
        <end position="164"/>
    </location>
</feature>
<comment type="similarity">
    <text evidence="1">Belongs to the isochorismatase family.</text>
</comment>
<evidence type="ECO:0000256" key="1">
    <source>
        <dbReference type="ARBA" id="ARBA00006336"/>
    </source>
</evidence>
<evidence type="ECO:0000313" key="4">
    <source>
        <dbReference type="Proteomes" id="UP001431209"/>
    </source>
</evidence>
<dbReference type="EMBL" id="JAOPGA020000966">
    <property type="protein sequence ID" value="KAL0483510.1"/>
    <property type="molecule type" value="Genomic_DNA"/>
</dbReference>
<dbReference type="Pfam" id="PF00857">
    <property type="entry name" value="Isochorismatase"/>
    <property type="match status" value="1"/>
</dbReference>
<dbReference type="SUPFAM" id="SSF52499">
    <property type="entry name" value="Isochorismatase-like hydrolases"/>
    <property type="match status" value="1"/>
</dbReference>
<accession>A0AAW2Z3H0</accession>
<dbReference type="InterPro" id="IPR000868">
    <property type="entry name" value="Isochorismatase-like_dom"/>
</dbReference>
<organism evidence="3 4">
    <name type="scientific">Acrasis kona</name>
    <dbReference type="NCBI Taxonomy" id="1008807"/>
    <lineage>
        <taxon>Eukaryota</taxon>
        <taxon>Discoba</taxon>
        <taxon>Heterolobosea</taxon>
        <taxon>Tetramitia</taxon>
        <taxon>Eutetramitia</taxon>
        <taxon>Acrasidae</taxon>
        <taxon>Acrasis</taxon>
    </lineage>
</organism>
<evidence type="ECO:0000313" key="3">
    <source>
        <dbReference type="EMBL" id="KAL0483510.1"/>
    </source>
</evidence>
<gene>
    <name evidence="3" type="ORF">AKO1_014507</name>
</gene>
<proteinExistence type="inferred from homology"/>
<keyword evidence="4" id="KW-1185">Reference proteome</keyword>
<dbReference type="AlphaFoldDB" id="A0AAW2Z3H0"/>
<evidence type="ECO:0000259" key="2">
    <source>
        <dbReference type="Pfam" id="PF00857"/>
    </source>
</evidence>
<dbReference type="Gene3D" id="3.40.50.850">
    <property type="entry name" value="Isochorismatase-like"/>
    <property type="match status" value="1"/>
</dbReference>